<evidence type="ECO:0000313" key="2">
    <source>
        <dbReference type="Proteomes" id="UP000001343"/>
    </source>
</evidence>
<comment type="caution">
    <text evidence="1">The sequence shown here is derived from an EMBL/GenBank/DDBJ whole genome shotgun (WGS) entry which is preliminary data.</text>
</comment>
<reference evidence="1 2" key="1">
    <citation type="journal article" date="2014" name="Int. J. Syst. Evol. Microbiol.">
        <title>Leptospira mayottensis sp. nov., a pathogenic species of the genus Leptospira isolated from humans.</title>
        <authorList>
            <person name="Bourhy P."/>
            <person name="Collet L."/>
            <person name="Brisse S."/>
            <person name="Picardeau M."/>
        </authorList>
    </citation>
    <scope>NUCLEOTIDE SEQUENCE [LARGE SCALE GENOMIC DNA]</scope>
    <source>
        <strain evidence="1 2">200901122</strain>
    </source>
</reference>
<dbReference type="EMBL" id="AKWM02000078">
    <property type="protein sequence ID" value="EKR98415.1"/>
    <property type="molecule type" value="Genomic_DNA"/>
</dbReference>
<evidence type="ECO:0000313" key="1">
    <source>
        <dbReference type="EMBL" id="EKR98415.1"/>
    </source>
</evidence>
<sequence>MISLFMPVYIDTSFFLSIIFEDTNYELSYESWIGTITDFLPVYSEIESFIIFIKSTEKIGIGLNANIVGNLQRFLNNPE</sequence>
<accession>A0AA87MJW4</accession>
<proteinExistence type="predicted"/>
<gene>
    <name evidence="1" type="ORF">LEP1GSC125_1916</name>
</gene>
<dbReference type="AlphaFoldDB" id="A0AA87MJW4"/>
<name>A0AA87MJW4_9LEPT</name>
<protein>
    <submittedName>
        <fullName evidence="1">Toxin-antitoxin system, toxin component, PIN domain protein</fullName>
    </submittedName>
</protein>
<dbReference type="Proteomes" id="UP000001343">
    <property type="component" value="Unassembled WGS sequence"/>
</dbReference>
<organism evidence="1 2">
    <name type="scientific">Leptospira mayottensis 200901122</name>
    <dbReference type="NCBI Taxonomy" id="1193010"/>
    <lineage>
        <taxon>Bacteria</taxon>
        <taxon>Pseudomonadati</taxon>
        <taxon>Spirochaetota</taxon>
        <taxon>Spirochaetia</taxon>
        <taxon>Leptospirales</taxon>
        <taxon>Leptospiraceae</taxon>
        <taxon>Leptospira</taxon>
    </lineage>
</organism>